<sequence length="160" mass="18397">MLFFQWRKRIHQKRRAKAWVKQLKAETYFQRALSHRMDKEALPGSEVQSYNPATHTIPKPHGNILSSEATTDNIGCSTSSLQDSDPYKPVFQELPCACALPYLPPLLEHSASFPCSSIPVSSTFSSFLIIQPFDKIALHKPVFKPRFVKIEHFHMSYHQR</sequence>
<name>A0A803T7P9_ANOCA</name>
<organism evidence="1 2">
    <name type="scientific">Anolis carolinensis</name>
    <name type="common">Green anole</name>
    <name type="synonym">American chameleon</name>
    <dbReference type="NCBI Taxonomy" id="28377"/>
    <lineage>
        <taxon>Eukaryota</taxon>
        <taxon>Metazoa</taxon>
        <taxon>Chordata</taxon>
        <taxon>Craniata</taxon>
        <taxon>Vertebrata</taxon>
        <taxon>Euteleostomi</taxon>
        <taxon>Lepidosauria</taxon>
        <taxon>Squamata</taxon>
        <taxon>Bifurcata</taxon>
        <taxon>Unidentata</taxon>
        <taxon>Episquamata</taxon>
        <taxon>Toxicofera</taxon>
        <taxon>Iguania</taxon>
        <taxon>Dactyloidae</taxon>
        <taxon>Anolis</taxon>
    </lineage>
</organism>
<evidence type="ECO:0000313" key="1">
    <source>
        <dbReference type="Ensembl" id="ENSACAP00000031239.1"/>
    </source>
</evidence>
<dbReference type="InterPro" id="IPR031677">
    <property type="entry name" value="TEX38"/>
</dbReference>
<protein>
    <submittedName>
        <fullName evidence="1">Uncharacterized protein</fullName>
    </submittedName>
</protein>
<dbReference type="Ensembl" id="ENSACAT00000056797.1">
    <property type="protein sequence ID" value="ENSACAP00000031239.1"/>
    <property type="gene ID" value="ENSACAG00000043641.1"/>
</dbReference>
<reference evidence="1" key="1">
    <citation type="submission" date="2009-12" db="EMBL/GenBank/DDBJ databases">
        <title>The Genome Sequence of Anolis carolinensis (Green Anole Lizard).</title>
        <authorList>
            <consortium name="The Genome Sequencing Platform"/>
            <person name="Di Palma F."/>
            <person name="Alfoldi J."/>
            <person name="Heiman D."/>
            <person name="Young S."/>
            <person name="Grabherr M."/>
            <person name="Johnson J."/>
            <person name="Lander E.S."/>
            <person name="Lindblad-Toh K."/>
        </authorList>
    </citation>
    <scope>NUCLEOTIDE SEQUENCE [LARGE SCALE GENOMIC DNA]</scope>
    <source>
        <strain evidence="1">JBL SC #1</strain>
    </source>
</reference>
<keyword evidence="2" id="KW-1185">Reference proteome</keyword>
<proteinExistence type="predicted"/>
<dbReference type="Pfam" id="PF15834">
    <property type="entry name" value="THEG4"/>
    <property type="match status" value="1"/>
</dbReference>
<dbReference type="Proteomes" id="UP000001646">
    <property type="component" value="Unplaced"/>
</dbReference>
<evidence type="ECO:0000313" key="2">
    <source>
        <dbReference type="Proteomes" id="UP000001646"/>
    </source>
</evidence>
<dbReference type="InParanoid" id="A0A803T7P9"/>
<reference evidence="1" key="3">
    <citation type="submission" date="2025-09" db="UniProtKB">
        <authorList>
            <consortium name="Ensembl"/>
        </authorList>
    </citation>
    <scope>IDENTIFICATION</scope>
</reference>
<reference evidence="1" key="2">
    <citation type="submission" date="2025-08" db="UniProtKB">
        <authorList>
            <consortium name="Ensembl"/>
        </authorList>
    </citation>
    <scope>IDENTIFICATION</scope>
</reference>
<dbReference type="GeneTree" id="ENSGT00960000192856"/>
<dbReference type="AlphaFoldDB" id="A0A803T7P9"/>
<accession>A0A803T7P9</accession>